<comment type="caution">
    <text evidence="1">The sequence shown here is derived from an EMBL/GenBank/DDBJ whole genome shotgun (WGS) entry which is preliminary data.</text>
</comment>
<accession>A0A820KVH9</accession>
<evidence type="ECO:0000313" key="2">
    <source>
        <dbReference type="Proteomes" id="UP000663881"/>
    </source>
</evidence>
<reference evidence="1" key="1">
    <citation type="submission" date="2021-02" db="EMBL/GenBank/DDBJ databases">
        <authorList>
            <person name="Nowell W R."/>
        </authorList>
    </citation>
    <scope>NUCLEOTIDE SEQUENCE</scope>
</reference>
<protein>
    <submittedName>
        <fullName evidence="1">Uncharacterized protein</fullName>
    </submittedName>
</protein>
<name>A0A820KVH9_9BILA</name>
<dbReference type="EMBL" id="CAJOAY010021285">
    <property type="protein sequence ID" value="CAF4347190.1"/>
    <property type="molecule type" value="Genomic_DNA"/>
</dbReference>
<dbReference type="AlphaFoldDB" id="A0A820KVH9"/>
<dbReference type="Proteomes" id="UP000663881">
    <property type="component" value="Unassembled WGS sequence"/>
</dbReference>
<sequence length="103" mass="11454">PVSIHQIVAAFEFLANTAIDENRIVNDTAILTVLLSLNYAINFYVHCLTSKLFRDEFIKFIKIIYRLAGGTTGNNTININHTIMPSVANGNAQTNILHKQPPT</sequence>
<proteinExistence type="predicted"/>
<gene>
    <name evidence="1" type="ORF">OKA104_LOCUS48606</name>
</gene>
<evidence type="ECO:0000313" key="1">
    <source>
        <dbReference type="EMBL" id="CAF4347190.1"/>
    </source>
</evidence>
<organism evidence="1 2">
    <name type="scientific">Adineta steineri</name>
    <dbReference type="NCBI Taxonomy" id="433720"/>
    <lineage>
        <taxon>Eukaryota</taxon>
        <taxon>Metazoa</taxon>
        <taxon>Spiralia</taxon>
        <taxon>Gnathifera</taxon>
        <taxon>Rotifera</taxon>
        <taxon>Eurotatoria</taxon>
        <taxon>Bdelloidea</taxon>
        <taxon>Adinetida</taxon>
        <taxon>Adinetidae</taxon>
        <taxon>Adineta</taxon>
    </lineage>
</organism>
<feature type="non-terminal residue" evidence="1">
    <location>
        <position position="103"/>
    </location>
</feature>